<dbReference type="EMBL" id="LR796341">
    <property type="protein sequence ID" value="CAB4138196.1"/>
    <property type="molecule type" value="Genomic_DNA"/>
</dbReference>
<gene>
    <name evidence="1" type="ORF">UFOVP328_389</name>
</gene>
<organism evidence="1">
    <name type="scientific">uncultured Caudovirales phage</name>
    <dbReference type="NCBI Taxonomy" id="2100421"/>
    <lineage>
        <taxon>Viruses</taxon>
        <taxon>Duplodnaviria</taxon>
        <taxon>Heunggongvirae</taxon>
        <taxon>Uroviricota</taxon>
        <taxon>Caudoviricetes</taxon>
        <taxon>Peduoviridae</taxon>
        <taxon>Maltschvirus</taxon>
        <taxon>Maltschvirus maltsch</taxon>
    </lineage>
</organism>
<reference evidence="1" key="1">
    <citation type="submission" date="2020-04" db="EMBL/GenBank/DDBJ databases">
        <authorList>
            <person name="Chiriac C."/>
            <person name="Salcher M."/>
            <person name="Ghai R."/>
            <person name="Kavagutti S V."/>
        </authorList>
    </citation>
    <scope>NUCLEOTIDE SEQUENCE</scope>
</reference>
<name>A0A6J5LZ94_9CAUD</name>
<sequence length="71" mass="8341">MITVFILGVLLVCCIIVWYMASTLPDDLEKRNDVIQVKKEMYLAMSKQGKKFEATPVKNLYKPTFKKWIRD</sequence>
<proteinExistence type="predicted"/>
<protein>
    <submittedName>
        <fullName evidence="1">Uncharacterized protein</fullName>
    </submittedName>
</protein>
<evidence type="ECO:0000313" key="1">
    <source>
        <dbReference type="EMBL" id="CAB4138196.1"/>
    </source>
</evidence>
<accession>A0A6J5LZ94</accession>